<evidence type="ECO:0000256" key="3">
    <source>
        <dbReference type="ARBA" id="ARBA00022801"/>
    </source>
</evidence>
<dbReference type="PRINTS" id="PR00723">
    <property type="entry name" value="SUBTILISIN"/>
</dbReference>
<dbReference type="Gene3D" id="3.40.50.200">
    <property type="entry name" value="Peptidase S8/S53 domain"/>
    <property type="match status" value="1"/>
</dbReference>
<dbReference type="InterPro" id="IPR023828">
    <property type="entry name" value="Peptidase_S8_Ser-AS"/>
</dbReference>
<organism evidence="13">
    <name type="scientific">Chlorella variabilis</name>
    <name type="common">Green alga</name>
    <dbReference type="NCBI Taxonomy" id="554065"/>
    <lineage>
        <taxon>Eukaryota</taxon>
        <taxon>Viridiplantae</taxon>
        <taxon>Chlorophyta</taxon>
        <taxon>core chlorophytes</taxon>
        <taxon>Trebouxiophyceae</taxon>
        <taxon>Chlorellales</taxon>
        <taxon>Chlorellaceae</taxon>
        <taxon>Chlorella clade</taxon>
        <taxon>Chlorella</taxon>
    </lineage>
</organism>
<feature type="active site" description="Charge relay system" evidence="5">
    <location>
        <position position="521"/>
    </location>
</feature>
<feature type="active site" description="Charge relay system" evidence="5">
    <location>
        <position position="355"/>
    </location>
</feature>
<feature type="active site" description="Charge relay system" evidence="5">
    <location>
        <position position="324"/>
    </location>
</feature>
<evidence type="ECO:0000259" key="11">
    <source>
        <dbReference type="Pfam" id="PF23094"/>
    </source>
</evidence>
<keyword evidence="4 5" id="KW-0720">Serine protease</keyword>
<feature type="signal peptide" evidence="7">
    <location>
        <begin position="1"/>
        <end position="21"/>
    </location>
</feature>
<protein>
    <submittedName>
        <fullName evidence="12">Uncharacterized protein</fullName>
    </submittedName>
</protein>
<dbReference type="InterPro" id="IPR015500">
    <property type="entry name" value="Peptidase_S8_subtilisin-rel"/>
</dbReference>
<dbReference type="SUPFAM" id="SSF52743">
    <property type="entry name" value="Subtilisin-like"/>
    <property type="match status" value="1"/>
</dbReference>
<evidence type="ECO:0000259" key="9">
    <source>
        <dbReference type="Pfam" id="PF23001"/>
    </source>
</evidence>
<dbReference type="InterPro" id="IPR055143">
    <property type="entry name" value="MBTP1_N"/>
</dbReference>
<dbReference type="AlphaFoldDB" id="E1Z495"/>
<dbReference type="PROSITE" id="PS00137">
    <property type="entry name" value="SUBTILASE_HIS"/>
    <property type="match status" value="1"/>
</dbReference>
<evidence type="ECO:0000259" key="10">
    <source>
        <dbReference type="Pfam" id="PF23090"/>
    </source>
</evidence>
<evidence type="ECO:0000256" key="5">
    <source>
        <dbReference type="PROSITE-ProRule" id="PRU01240"/>
    </source>
</evidence>
<reference evidence="12 13" key="1">
    <citation type="journal article" date="2010" name="Plant Cell">
        <title>The Chlorella variabilis NC64A genome reveals adaptation to photosymbiosis, coevolution with viruses, and cryptic sex.</title>
        <authorList>
            <person name="Blanc G."/>
            <person name="Duncan G."/>
            <person name="Agarkova I."/>
            <person name="Borodovsky M."/>
            <person name="Gurnon J."/>
            <person name="Kuo A."/>
            <person name="Lindquist E."/>
            <person name="Lucas S."/>
            <person name="Pangilinan J."/>
            <person name="Polle J."/>
            <person name="Salamov A."/>
            <person name="Terry A."/>
            <person name="Yamada T."/>
            <person name="Dunigan D.D."/>
            <person name="Grigoriev I.V."/>
            <person name="Claverie J.M."/>
            <person name="Van Etten J.L."/>
        </authorList>
    </citation>
    <scope>NUCLEOTIDE SEQUENCE [LARGE SCALE GENOMIC DNA]</scope>
    <source>
        <strain evidence="12 13">NC64A</strain>
    </source>
</reference>
<dbReference type="InterPro" id="IPR022398">
    <property type="entry name" value="Peptidase_S8_His-AS"/>
</dbReference>
<dbReference type="FunCoup" id="E1Z495">
    <property type="interactions" value="1484"/>
</dbReference>
<sequence>MLKSGLGPAAVLLLAVACVLLRPTAPPVSHQGSAAGGGGQQAVGGTCGGKRTQPQAGCYSRPRPTPNSTTAAPAAATGVAATPGSGPPQGALLSQPAGDGLYIVRFRQYRMAADHLAALQAALAYGSPPDSWQWVERHNPAAAFPTDFGLLRLAAPEAALKSRLEQLPFVKGVHPERRLTRSLLAAPEPGAEQQEEHAQDAAAADAARPGTQFAPCSSSSSGGVGSLEQACASKRQGRLQTRPTFSLEDNLSEEEEELADALSARIGNDTFTPESSQQRRLRRRLQGRRRRQLLQQGTLASILQADSLWAQGFRGQGVKMGVFDTGIKGDHPDVKHIVERSNWTHEPTLDDGLGHGSFVAGVIAGTEPTCPGLAPEVSLYTFRVFTNDQVSYTSWFLDAFNYAIASRMNVVNLSIGGPDYLDEPFAEKVAEITSAGIIMVSAIGNDGPLYGTLNNPADQNDVIGIGGIDYSDQIAPFSSRGMSTWEVPLGYGRSKPDVMAYGRDVQGSKIGGGCRSLSGTSVASPVVAGAVCLLASVVPEEKRWQLLNPASMKQALVEGAVRLPGLNLYEQGAGKLSVVNSKAVLEQYVPRASLVPASLNFTDCPYMWPFCRQPLYATAMPLMFNATILNGLGLTGRLEGAPAWTPADDGGRLLDVRFEYSEQLWPWSGYLALFIRVRDEGAAFQGSGGGEVAFTVVSPPAPGEAAPRRSTVRVPLTVGIIPTPDRKLRLLWDQFHSIRYPPAYFPRDDLQARHAEHAALYVRHDILDWHGDHPHTNYHDMFNALRDEGFFLEVLASPATCFNASLYGSLLVVDSEDEWYPEEVAKLAADVEGQGLGLLVFADWYHLESIQRLRFYDDNTRSWWEAATGGANVPALNDMLTPYGVAFESGALEVEVHIKGVQGPFHMASGVPLKTLPVGSWMHRADPKPGDGELPLPPSTSLTPLPRCSPCAAAAQSPAPGFPVLGLLQHGAGRVGLYGDSNCLDSSHSRSKCFKLLIKMAAWAAGEVRRALPRAAPPRLAVFGCTLPSLLQPVPRSSCSGRRCMLRCLPAYLPTYLPPHLPCLTPRLGAPSRAPRRRCRR</sequence>
<dbReference type="Pfam" id="PF23094">
    <property type="entry name" value="MBTPS1_3rd"/>
    <property type="match status" value="1"/>
</dbReference>
<dbReference type="GO" id="GO:0005794">
    <property type="term" value="C:Golgi apparatus"/>
    <property type="evidence" value="ECO:0007669"/>
    <property type="project" value="TreeGrafter"/>
</dbReference>
<feature type="domain" description="Membrane-bound transcription factor site-1 protease-like N-terminal" evidence="9">
    <location>
        <begin position="102"/>
        <end position="177"/>
    </location>
</feature>
<name>E1Z495_CHLVA</name>
<evidence type="ECO:0000256" key="1">
    <source>
        <dbReference type="ARBA" id="ARBA00011073"/>
    </source>
</evidence>
<feature type="region of interest" description="Disordered" evidence="6">
    <location>
        <begin position="28"/>
        <end position="92"/>
    </location>
</feature>
<dbReference type="GO" id="GO:0004252">
    <property type="term" value="F:serine-type endopeptidase activity"/>
    <property type="evidence" value="ECO:0007669"/>
    <property type="project" value="UniProtKB-UniRule"/>
</dbReference>
<dbReference type="InterPro" id="IPR000209">
    <property type="entry name" value="Peptidase_S8/S53_dom"/>
</dbReference>
<dbReference type="InParanoid" id="E1Z495"/>
<dbReference type="OMA" id="LEYTTTG"/>
<dbReference type="InterPro" id="IPR036852">
    <property type="entry name" value="Peptidase_S8/S53_dom_sf"/>
</dbReference>
<dbReference type="STRING" id="554065.E1Z495"/>
<dbReference type="KEGG" id="cvr:CHLNCDRAFT_33771"/>
<dbReference type="eggNOG" id="KOG4266">
    <property type="taxonomic scope" value="Eukaryota"/>
</dbReference>
<dbReference type="EMBL" id="GL433836">
    <property type="protein sequence ID" value="EFN59013.1"/>
    <property type="molecule type" value="Genomic_DNA"/>
</dbReference>
<dbReference type="Pfam" id="PF00082">
    <property type="entry name" value="Peptidase_S8"/>
    <property type="match status" value="1"/>
</dbReference>
<dbReference type="InterPro" id="IPR057032">
    <property type="entry name" value="MBTPS1_4th"/>
</dbReference>
<evidence type="ECO:0000256" key="7">
    <source>
        <dbReference type="SAM" id="SignalP"/>
    </source>
</evidence>
<keyword evidence="13" id="KW-1185">Reference proteome</keyword>
<evidence type="ECO:0000256" key="2">
    <source>
        <dbReference type="ARBA" id="ARBA00022670"/>
    </source>
</evidence>
<feature type="domain" description="MBTPS1 fourth" evidence="10">
    <location>
        <begin position="724"/>
        <end position="1009"/>
    </location>
</feature>
<keyword evidence="7" id="KW-0732">Signal</keyword>
<dbReference type="GeneID" id="17358925"/>
<dbReference type="Pfam" id="PF23090">
    <property type="entry name" value="MBTPS1_4th"/>
    <property type="match status" value="1"/>
</dbReference>
<dbReference type="InterPro" id="IPR050131">
    <property type="entry name" value="Peptidase_S8_subtilisin-like"/>
</dbReference>
<dbReference type="PROSITE" id="PS51892">
    <property type="entry name" value="SUBTILASE"/>
    <property type="match status" value="1"/>
</dbReference>
<evidence type="ECO:0000313" key="12">
    <source>
        <dbReference type="EMBL" id="EFN59013.1"/>
    </source>
</evidence>
<feature type="chain" id="PRO_5003156122" evidence="7">
    <location>
        <begin position="22"/>
        <end position="1081"/>
    </location>
</feature>
<feature type="compositionally biased region" description="Basic residues" evidence="6">
    <location>
        <begin position="279"/>
        <end position="288"/>
    </location>
</feature>
<accession>E1Z495</accession>
<dbReference type="PANTHER" id="PTHR43806">
    <property type="entry name" value="PEPTIDASE S8"/>
    <property type="match status" value="1"/>
</dbReference>
<evidence type="ECO:0000256" key="4">
    <source>
        <dbReference type="ARBA" id="ARBA00022825"/>
    </source>
</evidence>
<dbReference type="InterPro" id="IPR057060">
    <property type="entry name" value="MBTPS1_3rd"/>
</dbReference>
<keyword evidence="3 5" id="KW-0378">Hydrolase</keyword>
<evidence type="ECO:0000259" key="8">
    <source>
        <dbReference type="Pfam" id="PF00082"/>
    </source>
</evidence>
<evidence type="ECO:0000313" key="13">
    <source>
        <dbReference type="Proteomes" id="UP000008141"/>
    </source>
</evidence>
<dbReference type="PROSITE" id="PS00138">
    <property type="entry name" value="SUBTILASE_SER"/>
    <property type="match status" value="1"/>
</dbReference>
<feature type="compositionally biased region" description="Gly residues" evidence="6">
    <location>
        <begin position="34"/>
        <end position="48"/>
    </location>
</feature>
<feature type="compositionally biased region" description="Low complexity" evidence="6">
    <location>
        <begin position="60"/>
        <end position="84"/>
    </location>
</feature>
<feature type="domain" description="MBTPS1 third" evidence="11">
    <location>
        <begin position="595"/>
        <end position="723"/>
    </location>
</feature>
<feature type="region of interest" description="Disordered" evidence="6">
    <location>
        <begin position="267"/>
        <end position="288"/>
    </location>
</feature>
<dbReference type="OrthoDB" id="1740355at2759"/>
<dbReference type="Proteomes" id="UP000008141">
    <property type="component" value="Unassembled WGS sequence"/>
</dbReference>
<dbReference type="PROSITE" id="PS51257">
    <property type="entry name" value="PROKAR_LIPOPROTEIN"/>
    <property type="match status" value="1"/>
</dbReference>
<proteinExistence type="inferred from homology"/>
<feature type="region of interest" description="Disordered" evidence="6">
    <location>
        <begin position="187"/>
        <end position="228"/>
    </location>
</feature>
<dbReference type="RefSeq" id="XP_005851115.1">
    <property type="nucleotide sequence ID" value="XM_005851053.1"/>
</dbReference>
<gene>
    <name evidence="12" type="ORF">CHLNCDRAFT_33771</name>
</gene>
<dbReference type="Pfam" id="PF23001">
    <property type="entry name" value="MBTP1_N"/>
    <property type="match status" value="1"/>
</dbReference>
<comment type="similarity">
    <text evidence="1 5">Belongs to the peptidase S8 family.</text>
</comment>
<feature type="domain" description="Peptidase S8/S53" evidence="8">
    <location>
        <begin position="315"/>
        <end position="574"/>
    </location>
</feature>
<evidence type="ECO:0000256" key="6">
    <source>
        <dbReference type="SAM" id="MobiDB-lite"/>
    </source>
</evidence>
<dbReference type="GO" id="GO:0006508">
    <property type="term" value="P:proteolysis"/>
    <property type="evidence" value="ECO:0007669"/>
    <property type="project" value="UniProtKB-KW"/>
</dbReference>
<dbReference type="PANTHER" id="PTHR43806:SF7">
    <property type="entry name" value="MEMBRANE-BOUND TRANSCRIPTION FACTOR SITE-1 PROTEASE"/>
    <property type="match status" value="1"/>
</dbReference>
<keyword evidence="2 5" id="KW-0645">Protease</keyword>